<dbReference type="AlphaFoldDB" id="A0A026WCD2"/>
<dbReference type="EMBL" id="KK107293">
    <property type="protein sequence ID" value="EZA53336.1"/>
    <property type="molecule type" value="Genomic_DNA"/>
</dbReference>
<proteinExistence type="predicted"/>
<gene>
    <name evidence="1" type="ORF">X777_06415</name>
</gene>
<name>A0A026WCD2_OOCBI</name>
<keyword evidence="2" id="KW-1185">Reference proteome</keyword>
<organism evidence="1 2">
    <name type="scientific">Ooceraea biroi</name>
    <name type="common">Clonal raider ant</name>
    <name type="synonym">Cerapachys biroi</name>
    <dbReference type="NCBI Taxonomy" id="2015173"/>
    <lineage>
        <taxon>Eukaryota</taxon>
        <taxon>Metazoa</taxon>
        <taxon>Ecdysozoa</taxon>
        <taxon>Arthropoda</taxon>
        <taxon>Hexapoda</taxon>
        <taxon>Insecta</taxon>
        <taxon>Pterygota</taxon>
        <taxon>Neoptera</taxon>
        <taxon>Endopterygota</taxon>
        <taxon>Hymenoptera</taxon>
        <taxon>Apocrita</taxon>
        <taxon>Aculeata</taxon>
        <taxon>Formicoidea</taxon>
        <taxon>Formicidae</taxon>
        <taxon>Dorylinae</taxon>
        <taxon>Ooceraea</taxon>
    </lineage>
</organism>
<evidence type="ECO:0000313" key="2">
    <source>
        <dbReference type="Proteomes" id="UP000053097"/>
    </source>
</evidence>
<protein>
    <submittedName>
        <fullName evidence="1">Uncharacterized protein</fullName>
    </submittedName>
</protein>
<sequence>MEVTSIGVSKLFISSNYNYSSSNFSEKRIEFVKDYKTSVAKIFYEIKHIKYGISRTDIRIERTGLQERDNVIDLALRAVHLPVTTNKKFASHFSPL</sequence>
<reference evidence="1 2" key="1">
    <citation type="journal article" date="2014" name="Curr. Biol.">
        <title>The genome of the clonal raider ant Cerapachys biroi.</title>
        <authorList>
            <person name="Oxley P.R."/>
            <person name="Ji L."/>
            <person name="Fetter-Pruneda I."/>
            <person name="McKenzie S.K."/>
            <person name="Li C."/>
            <person name="Hu H."/>
            <person name="Zhang G."/>
            <person name="Kronauer D.J."/>
        </authorList>
    </citation>
    <scope>NUCLEOTIDE SEQUENCE [LARGE SCALE GENOMIC DNA]</scope>
</reference>
<evidence type="ECO:0000313" key="1">
    <source>
        <dbReference type="EMBL" id="EZA53336.1"/>
    </source>
</evidence>
<dbReference type="Proteomes" id="UP000053097">
    <property type="component" value="Unassembled WGS sequence"/>
</dbReference>
<accession>A0A026WCD2</accession>